<dbReference type="SUPFAM" id="SSF52129">
    <property type="entry name" value="Caspase-like"/>
    <property type="match status" value="1"/>
</dbReference>
<evidence type="ECO:0000313" key="4">
    <source>
        <dbReference type="Proteomes" id="UP001239909"/>
    </source>
</evidence>
<dbReference type="Gene3D" id="3.40.50.1110">
    <property type="entry name" value="SGNH hydrolase"/>
    <property type="match status" value="1"/>
</dbReference>
<name>A0ABQ6LP28_9RHOB</name>
<keyword evidence="4" id="KW-1185">Reference proteome</keyword>
<proteinExistence type="predicted"/>
<dbReference type="SUPFAM" id="SSF52266">
    <property type="entry name" value="SGNH hydrolase"/>
    <property type="match status" value="1"/>
</dbReference>
<sequence>MARKHALCIGINDYPGTGSDLYGCVNDANDWADALERRGFACERLLDAAATGDAIRSGMAALARTGTRGDIVVIVFAGHGSVVPDLDGDEADGNDECWCPHDVASNGVITDDELNAVYARRQDGVRWVLISDSCNSGTMSRRSRLDIATADLAAAMPRSRFLPPNCFLSADRVATASMAAVARGHVARINASPPGRRGALLLAGCQEDQESMDAWFGGRPNGAFTWAALRTLEELPPEADYEAWFAAIGDYLPSSRYPQEPNLYDIANRRKKWRVLAAENENPARPKAPRPAPQSREDALSVGRALGAEALGQASRKRDRARARRRPVIAEGDSWFSIPIFADLLDELEDSHGFDITSVAHHGDTLESMAFAFAQRNGFTRQFLKMLDRDTPPEAVLLSGGGNDIAGEQFRLLINPARGLHRGLNAAILDELVHVRLREAYATLIGAIGFLARERIGHEIPIFLHGYAHAVPDGRGFGWINIAGPWLQPAFRAQGYEELDETREMVAAIIDAFNAMLASLAGSPGMAHVHYMNFVDVMPTEGDHRRWWNDELHPTDRGFRLLAERLAARVEAVLGGG</sequence>
<dbReference type="PANTHER" id="PTHR48104:SF30">
    <property type="entry name" value="METACASPASE-1"/>
    <property type="match status" value="1"/>
</dbReference>
<evidence type="ECO:0000313" key="3">
    <source>
        <dbReference type="EMBL" id="GMG82379.1"/>
    </source>
</evidence>
<dbReference type="Pfam" id="PF00656">
    <property type="entry name" value="Peptidase_C14"/>
    <property type="match status" value="1"/>
</dbReference>
<dbReference type="InterPro" id="IPR029030">
    <property type="entry name" value="Caspase-like_dom_sf"/>
</dbReference>
<feature type="region of interest" description="Disordered" evidence="1">
    <location>
        <begin position="279"/>
        <end position="299"/>
    </location>
</feature>
<feature type="domain" description="Peptidase C14 caspase" evidence="2">
    <location>
        <begin position="3"/>
        <end position="265"/>
    </location>
</feature>
<evidence type="ECO:0000259" key="2">
    <source>
        <dbReference type="Pfam" id="PF00656"/>
    </source>
</evidence>
<gene>
    <name evidence="3" type="ORF">LNKW23_15920</name>
</gene>
<accession>A0ABQ6LP28</accession>
<protein>
    <recommendedName>
        <fullName evidence="2">Peptidase C14 caspase domain-containing protein</fullName>
    </recommendedName>
</protein>
<dbReference type="Gene3D" id="3.40.50.1460">
    <property type="match status" value="1"/>
</dbReference>
<comment type="caution">
    <text evidence="3">The sequence shown here is derived from an EMBL/GenBank/DDBJ whole genome shotgun (WGS) entry which is preliminary data.</text>
</comment>
<dbReference type="Proteomes" id="UP001239909">
    <property type="component" value="Unassembled WGS sequence"/>
</dbReference>
<organism evidence="3 4">
    <name type="scientific">Paralimibaculum aggregatum</name>
    <dbReference type="NCBI Taxonomy" id="3036245"/>
    <lineage>
        <taxon>Bacteria</taxon>
        <taxon>Pseudomonadati</taxon>
        <taxon>Pseudomonadota</taxon>
        <taxon>Alphaproteobacteria</taxon>
        <taxon>Rhodobacterales</taxon>
        <taxon>Paracoccaceae</taxon>
        <taxon>Paralimibaculum</taxon>
    </lineage>
</organism>
<dbReference type="InterPro" id="IPR050452">
    <property type="entry name" value="Metacaspase"/>
</dbReference>
<dbReference type="RefSeq" id="WP_285671158.1">
    <property type="nucleotide sequence ID" value="NZ_BSYI01000010.1"/>
</dbReference>
<dbReference type="InterPro" id="IPR011600">
    <property type="entry name" value="Pept_C14_caspase"/>
</dbReference>
<evidence type="ECO:0000256" key="1">
    <source>
        <dbReference type="SAM" id="MobiDB-lite"/>
    </source>
</evidence>
<reference evidence="3 4" key="1">
    <citation type="submission" date="2023-04" db="EMBL/GenBank/DDBJ databases">
        <title>Marinoamorphus aggregata gen. nov., sp. Nov., isolate from tissue of brittle star Ophioplocus japonicus.</title>
        <authorList>
            <person name="Kawano K."/>
            <person name="Sawayama S."/>
            <person name="Nakagawa S."/>
        </authorList>
    </citation>
    <scope>NUCLEOTIDE SEQUENCE [LARGE SCALE GENOMIC DNA]</scope>
    <source>
        <strain evidence="3 4">NKW23</strain>
    </source>
</reference>
<dbReference type="InterPro" id="IPR036514">
    <property type="entry name" value="SGNH_hydro_sf"/>
</dbReference>
<dbReference type="PANTHER" id="PTHR48104">
    <property type="entry name" value="METACASPASE-4"/>
    <property type="match status" value="1"/>
</dbReference>
<dbReference type="EMBL" id="BSYI01000010">
    <property type="protein sequence ID" value="GMG82379.1"/>
    <property type="molecule type" value="Genomic_DNA"/>
</dbReference>